<dbReference type="Pfam" id="PF01569">
    <property type="entry name" value="PAP2"/>
    <property type="match status" value="1"/>
</dbReference>
<feature type="transmembrane region" description="Helical" evidence="1">
    <location>
        <begin position="7"/>
        <end position="29"/>
    </location>
</feature>
<dbReference type="AlphaFoldDB" id="A0A0F7JX38"/>
<dbReference type="InterPro" id="IPR000326">
    <property type="entry name" value="PAP2/HPO"/>
</dbReference>
<evidence type="ECO:0000313" key="4">
    <source>
        <dbReference type="Proteomes" id="UP000034410"/>
    </source>
</evidence>
<dbReference type="EMBL" id="CP011412">
    <property type="protein sequence ID" value="AKH19939.1"/>
    <property type="molecule type" value="Genomic_DNA"/>
</dbReference>
<reference evidence="3 4" key="1">
    <citation type="journal article" date="2015" name="Genome Announc.">
        <title>Complete Genome Sequence of Sedimenticola thiotaurini Strain SIP-G1, a Polyphosphate- and Polyhydroxyalkanoate-Accumulating Sulfur-Oxidizing Gammaproteobacterium Isolated from Salt Marsh Sediments.</title>
        <authorList>
            <person name="Flood B.E."/>
            <person name="Jones D.S."/>
            <person name="Bailey J.V."/>
        </authorList>
    </citation>
    <scope>NUCLEOTIDE SEQUENCE [LARGE SCALE GENOMIC DNA]</scope>
    <source>
        <strain evidence="3 4">SIP-G1</strain>
    </source>
</reference>
<organism evidence="3 4">
    <name type="scientific">Sedimenticola thiotaurini</name>
    <dbReference type="NCBI Taxonomy" id="1543721"/>
    <lineage>
        <taxon>Bacteria</taxon>
        <taxon>Pseudomonadati</taxon>
        <taxon>Pseudomonadota</taxon>
        <taxon>Gammaproteobacteria</taxon>
        <taxon>Chromatiales</taxon>
        <taxon>Sedimenticolaceae</taxon>
        <taxon>Sedimenticola</taxon>
    </lineage>
</organism>
<dbReference type="KEGG" id="seds:AAY24_05770"/>
<dbReference type="RefSeq" id="WP_046858874.1">
    <property type="nucleotide sequence ID" value="NZ_CP011412.1"/>
</dbReference>
<feature type="transmembrane region" description="Helical" evidence="1">
    <location>
        <begin position="100"/>
        <end position="118"/>
    </location>
</feature>
<evidence type="ECO:0000259" key="2">
    <source>
        <dbReference type="Pfam" id="PF01569"/>
    </source>
</evidence>
<keyword evidence="1" id="KW-0472">Membrane</keyword>
<dbReference type="InterPro" id="IPR036938">
    <property type="entry name" value="PAP2/HPO_sf"/>
</dbReference>
<feature type="transmembrane region" description="Helical" evidence="1">
    <location>
        <begin position="160"/>
        <end position="177"/>
    </location>
</feature>
<evidence type="ECO:0000256" key="1">
    <source>
        <dbReference type="SAM" id="Phobius"/>
    </source>
</evidence>
<accession>A0A0F7JX38</accession>
<proteinExistence type="predicted"/>
<feature type="transmembrane region" description="Helical" evidence="1">
    <location>
        <begin position="184"/>
        <end position="203"/>
    </location>
</feature>
<gene>
    <name evidence="3" type="ORF">AAY24_05770</name>
</gene>
<protein>
    <recommendedName>
        <fullName evidence="2">Phosphatidic acid phosphatase type 2/haloperoxidase domain-containing protein</fullName>
    </recommendedName>
</protein>
<feature type="transmembrane region" description="Helical" evidence="1">
    <location>
        <begin position="209"/>
        <end position="229"/>
    </location>
</feature>
<dbReference type="Proteomes" id="UP000034410">
    <property type="component" value="Chromosome"/>
</dbReference>
<feature type="domain" description="Phosphatidic acid phosphatase type 2/haloperoxidase" evidence="2">
    <location>
        <begin position="147"/>
        <end position="222"/>
    </location>
</feature>
<feature type="transmembrane region" description="Helical" evidence="1">
    <location>
        <begin position="71"/>
        <end position="88"/>
    </location>
</feature>
<dbReference type="SUPFAM" id="SSF48317">
    <property type="entry name" value="Acid phosphatase/Vanadium-dependent haloperoxidase"/>
    <property type="match status" value="1"/>
</dbReference>
<keyword evidence="1" id="KW-0812">Transmembrane</keyword>
<name>A0A0F7JX38_9GAMM</name>
<keyword evidence="4" id="KW-1185">Reference proteome</keyword>
<sequence>MQQIRRVWYPLPFFLCHLFALLLFGSWLFEPTRALWDALDNQLFFLLNGLLADGDWQVGFWAALNTKTADVVVGLGMILFFFLFIFSGPRTLRIERLSMFGVMSFIILLSQSELLSLYKELLAMQRFSPSLVLEPAYRLSELVPHIKAKDFSYGSFPGDHGIVTLIWVGSVWFFARWRWGLTAALIGALILLPRMVAGAHWLTDNLVGSSLPVLLLLAWVLFTPIGYYLQRLGVRILKFILPASWGTSPQT</sequence>
<dbReference type="OrthoDB" id="8477781at2"/>
<evidence type="ECO:0000313" key="3">
    <source>
        <dbReference type="EMBL" id="AKH19939.1"/>
    </source>
</evidence>
<keyword evidence="1" id="KW-1133">Transmembrane helix</keyword>